<feature type="domain" description="Luciferase-like" evidence="2">
    <location>
        <begin position="1"/>
        <end position="285"/>
    </location>
</feature>
<dbReference type="GO" id="GO:0016705">
    <property type="term" value="F:oxidoreductase activity, acting on paired donors, with incorporation or reduction of molecular oxygen"/>
    <property type="evidence" value="ECO:0007669"/>
    <property type="project" value="InterPro"/>
</dbReference>
<reference evidence="4" key="1">
    <citation type="submission" date="2016-10" db="EMBL/GenBank/DDBJ databases">
        <authorList>
            <person name="Varghese N."/>
            <person name="Submissions S."/>
        </authorList>
    </citation>
    <scope>NUCLEOTIDE SEQUENCE [LARGE SCALE GENOMIC DNA]</scope>
    <source>
        <strain evidence="4">CGMCC 1.8911</strain>
    </source>
</reference>
<evidence type="ECO:0000313" key="4">
    <source>
        <dbReference type="Proteomes" id="UP000242700"/>
    </source>
</evidence>
<sequence length="320" mass="35098">MKLSILDQAPISTNMTASQALKNSIKLAELGDTLGYTRFWLAEHHGMDGLSSSAPEVTLGAIGMVTENIRLGSGATLLPYYKPYKIAEIFNTLATLYGGRIGIGIGRAPGGGNEASEALSDNYLSHVFKMPDLISDLQGYISQDIRAPRAMPVPEDPPELWMLGTSAKSAAAARDNKLNYCFGQFMSENSTEDVLANYRANDFSGKMIMTINVFCHEDNIKAESLAYSYAVNQVLRSTGRNFKGVPSIEDTDNLALTEEESQAVQNILAKLITGTPEIAGKKIKRLGDTYKIDEFMIVTITHDFEDKVNSYRLLAEYLLK</sequence>
<dbReference type="Proteomes" id="UP000242700">
    <property type="component" value="Unassembled WGS sequence"/>
</dbReference>
<evidence type="ECO:0000259" key="2">
    <source>
        <dbReference type="Pfam" id="PF00296"/>
    </source>
</evidence>
<dbReference type="SUPFAM" id="SSF51679">
    <property type="entry name" value="Bacterial luciferase-like"/>
    <property type="match status" value="1"/>
</dbReference>
<evidence type="ECO:0000313" key="3">
    <source>
        <dbReference type="EMBL" id="SDJ82871.1"/>
    </source>
</evidence>
<dbReference type="PANTHER" id="PTHR30137:SF19">
    <property type="entry name" value="LUCIFERASE-LIKE MONOOXYGENASE"/>
    <property type="match status" value="1"/>
</dbReference>
<dbReference type="InterPro" id="IPR050766">
    <property type="entry name" value="Bact_Lucif_Oxidored"/>
</dbReference>
<gene>
    <name evidence="3" type="ORF">SAMN05216187_1033</name>
</gene>
<dbReference type="RefSeq" id="WP_092595559.1">
    <property type="nucleotide sequence ID" value="NZ_FNFI01000003.1"/>
</dbReference>
<dbReference type="InterPro" id="IPR011251">
    <property type="entry name" value="Luciferase-like_dom"/>
</dbReference>
<dbReference type="STRING" id="586411.SAMN05216187_1033"/>
<dbReference type="CDD" id="cd00347">
    <property type="entry name" value="Flavin_utilizing_monoxygenases"/>
    <property type="match status" value="1"/>
</dbReference>
<dbReference type="InterPro" id="IPR019949">
    <property type="entry name" value="CmoO-like"/>
</dbReference>
<protein>
    <submittedName>
        <fullName evidence="3">Luciferase family oxidoreductase, group 1</fullName>
    </submittedName>
</protein>
<accession>A0A1G8WXE4</accession>
<dbReference type="Pfam" id="PF00296">
    <property type="entry name" value="Bac_luciferase"/>
    <property type="match status" value="1"/>
</dbReference>
<proteinExistence type="predicted"/>
<dbReference type="NCBIfam" id="TIGR03558">
    <property type="entry name" value="oxido_grp_1"/>
    <property type="match status" value="1"/>
</dbReference>
<dbReference type="Gene3D" id="3.20.20.30">
    <property type="entry name" value="Luciferase-like domain"/>
    <property type="match status" value="1"/>
</dbReference>
<dbReference type="AlphaFoldDB" id="A0A1G8WXE4"/>
<evidence type="ECO:0000256" key="1">
    <source>
        <dbReference type="ARBA" id="ARBA00007789"/>
    </source>
</evidence>
<dbReference type="GO" id="GO:0005829">
    <property type="term" value="C:cytosol"/>
    <property type="evidence" value="ECO:0007669"/>
    <property type="project" value="TreeGrafter"/>
</dbReference>
<name>A0A1G8WXE4_9STAP</name>
<comment type="similarity">
    <text evidence="1">To bacterial alkanal monooxygenase alpha and beta chains.</text>
</comment>
<organism evidence="3 4">
    <name type="scientific">Jeotgalicoccus aerolatus</name>
    <dbReference type="NCBI Taxonomy" id="709510"/>
    <lineage>
        <taxon>Bacteria</taxon>
        <taxon>Bacillati</taxon>
        <taxon>Bacillota</taxon>
        <taxon>Bacilli</taxon>
        <taxon>Bacillales</taxon>
        <taxon>Staphylococcaceae</taxon>
        <taxon>Jeotgalicoccus</taxon>
    </lineage>
</organism>
<dbReference type="PANTHER" id="PTHR30137">
    <property type="entry name" value="LUCIFERASE-LIKE MONOOXYGENASE"/>
    <property type="match status" value="1"/>
</dbReference>
<dbReference type="InterPro" id="IPR036661">
    <property type="entry name" value="Luciferase-like_sf"/>
</dbReference>
<dbReference type="EMBL" id="FNFI01000003">
    <property type="protein sequence ID" value="SDJ82871.1"/>
    <property type="molecule type" value="Genomic_DNA"/>
</dbReference>
<dbReference type="OrthoDB" id="9780518at2"/>